<evidence type="ECO:0008006" key="4">
    <source>
        <dbReference type="Google" id="ProtNLM"/>
    </source>
</evidence>
<dbReference type="Pfam" id="PF10677">
    <property type="entry name" value="DUF2490"/>
    <property type="match status" value="1"/>
</dbReference>
<dbReference type="InterPro" id="IPR019619">
    <property type="entry name" value="DUF2490"/>
</dbReference>
<evidence type="ECO:0000313" key="2">
    <source>
        <dbReference type="EMBL" id="KPQ17438.1"/>
    </source>
</evidence>
<dbReference type="EMBL" id="LJXT01000031">
    <property type="protein sequence ID" value="KPQ17438.1"/>
    <property type="molecule type" value="Genomic_DNA"/>
</dbReference>
<name>A0A0P7XL87_9BACT</name>
<comment type="caution">
    <text evidence="2">The sequence shown here is derived from an EMBL/GenBank/DDBJ whole genome shotgun (WGS) entry which is preliminary data.</text>
</comment>
<dbReference type="eggNOG" id="COG2067">
    <property type="taxonomic scope" value="Bacteria"/>
</dbReference>
<dbReference type="STRING" id="1305737.GCA_000526355_03110"/>
<feature type="chain" id="PRO_5006145458" description="DUF2490 domain-containing protein" evidence="1">
    <location>
        <begin position="32"/>
        <end position="278"/>
    </location>
</feature>
<sequence length="278" mass="33313">MRFDFLTALLSRMKAPLLLLILIALPFAAQSQEDSEQEERITSRRSELWNGLYTKYRIGEKLFYYGEYHLRTRDQLVQNMGQIYLRFGLSYIINKNFELTGGIVTPLYWAPPEYADQELPYDKVVNQFRFWQQALFIQSLGKAKLYHQIRTEQRWRRSYYVGSPFQLTYRWRYKISSYIPLNSYKFQPGTYFLSLYNELFIQTGKTVIRNPFEDNRAFVGLGYILNENIQFQAGYAKSWQQQNSGINYNNRDLIRFSVYHNLDFTRKKKPPVDFQPVF</sequence>
<evidence type="ECO:0000313" key="3">
    <source>
        <dbReference type="Proteomes" id="UP000050421"/>
    </source>
</evidence>
<dbReference type="Proteomes" id="UP000050421">
    <property type="component" value="Unassembled WGS sequence"/>
</dbReference>
<reference evidence="2 3" key="1">
    <citation type="submission" date="2015-09" db="EMBL/GenBank/DDBJ databases">
        <title>Identification and resolution of microdiversity through metagenomic sequencing of parallel consortia.</title>
        <authorList>
            <person name="Nelson W.C."/>
            <person name="Romine M.F."/>
            <person name="Lindemann S.R."/>
        </authorList>
    </citation>
    <scope>NUCLEOTIDE SEQUENCE [LARGE SCALE GENOMIC DNA]</scope>
    <source>
        <strain evidence="2">HL-49</strain>
    </source>
</reference>
<proteinExistence type="predicted"/>
<accession>A0A0P7XL87</accession>
<gene>
    <name evidence="2" type="ORF">HLUCCX10_06570</name>
</gene>
<evidence type="ECO:0000256" key="1">
    <source>
        <dbReference type="SAM" id="SignalP"/>
    </source>
</evidence>
<feature type="signal peptide" evidence="1">
    <location>
        <begin position="1"/>
        <end position="31"/>
    </location>
</feature>
<dbReference type="OrthoDB" id="1118734at2"/>
<protein>
    <recommendedName>
        <fullName evidence="4">DUF2490 domain-containing protein</fullName>
    </recommendedName>
</protein>
<keyword evidence="1" id="KW-0732">Signal</keyword>
<dbReference type="PATRIC" id="fig|1305737.6.peg.1978"/>
<organism evidence="2 3">
    <name type="scientific">Algoriphagus marincola HL-49</name>
    <dbReference type="NCBI Taxonomy" id="1305737"/>
    <lineage>
        <taxon>Bacteria</taxon>
        <taxon>Pseudomonadati</taxon>
        <taxon>Bacteroidota</taxon>
        <taxon>Cytophagia</taxon>
        <taxon>Cytophagales</taxon>
        <taxon>Cyclobacteriaceae</taxon>
        <taxon>Algoriphagus</taxon>
    </lineage>
</organism>
<dbReference type="AlphaFoldDB" id="A0A0P7XL87"/>